<feature type="coiled-coil region" evidence="1">
    <location>
        <begin position="212"/>
        <end position="246"/>
    </location>
</feature>
<evidence type="ECO:0000313" key="2">
    <source>
        <dbReference type="EMBL" id="MCV3289524.1"/>
    </source>
</evidence>
<comment type="caution">
    <text evidence="2">The sequence shown here is derived from an EMBL/GenBank/DDBJ whole genome shotgun (WGS) entry which is preliminary data.</text>
</comment>
<name>A0AAW5RLA3_AERME</name>
<dbReference type="Proteomes" id="UP001208651">
    <property type="component" value="Unassembled WGS sequence"/>
</dbReference>
<gene>
    <name evidence="2" type="ORF">LZT28_14915</name>
</gene>
<organism evidence="2 3">
    <name type="scientific">Aeromonas media</name>
    <dbReference type="NCBI Taxonomy" id="651"/>
    <lineage>
        <taxon>Bacteria</taxon>
        <taxon>Pseudomonadati</taxon>
        <taxon>Pseudomonadota</taxon>
        <taxon>Gammaproteobacteria</taxon>
        <taxon>Aeromonadales</taxon>
        <taxon>Aeromonadaceae</taxon>
        <taxon>Aeromonas</taxon>
    </lineage>
</organism>
<dbReference type="AlphaFoldDB" id="A0AAW5RLA3"/>
<protein>
    <submittedName>
        <fullName evidence="2">Uncharacterized protein</fullName>
    </submittedName>
</protein>
<proteinExistence type="predicted"/>
<accession>A0AAW5RLA3</accession>
<evidence type="ECO:0000256" key="1">
    <source>
        <dbReference type="SAM" id="Coils"/>
    </source>
</evidence>
<reference evidence="2" key="1">
    <citation type="submission" date="2022-01" db="EMBL/GenBank/DDBJ databases">
        <title>Comparison of Fish pathogen Aeromonas spp.</title>
        <authorList>
            <person name="Dubey S."/>
            <person name="Sorum H."/>
            <person name="Munangandu H.M."/>
        </authorList>
    </citation>
    <scope>NUCLEOTIDE SEQUENCE</scope>
    <source>
        <strain evidence="2">SD/21-15</strain>
    </source>
</reference>
<sequence length="268" mass="31338">MNFISKTSIYFNHEKKLHKFSNGEQAKIWKLDTIKLKMGTSTPVKFNKYEIKSNLFKDLKELGYGTANVKGRSIQDRIKSEMKEVYMDIKQCEYAIRVAGSKIYIFVISYNHSGNNERQNYEGIILSFEIDVSGKRVKIEHFQEAFNQWHKFTTGKNNMVHKLNETDMVKKDNRGKYERKLVKTPKLTVDATQEQIVAKINEIQEVTNHNAMIAEQERIEDMQRIYAEKKKEYETIQNLLVKATKQQGYAKEELANMEIDMLSMGLAQ</sequence>
<dbReference type="EMBL" id="JAJVCY010000028">
    <property type="protein sequence ID" value="MCV3289524.1"/>
    <property type="molecule type" value="Genomic_DNA"/>
</dbReference>
<dbReference type="RefSeq" id="WP_263685566.1">
    <property type="nucleotide sequence ID" value="NZ_JAJVCY010000028.1"/>
</dbReference>
<evidence type="ECO:0000313" key="3">
    <source>
        <dbReference type="Proteomes" id="UP001208651"/>
    </source>
</evidence>
<keyword evidence="1" id="KW-0175">Coiled coil</keyword>